<dbReference type="SUPFAM" id="SSF63411">
    <property type="entry name" value="LuxS/MPP-like metallohydrolase"/>
    <property type="match status" value="2"/>
</dbReference>
<evidence type="ECO:0000259" key="3">
    <source>
        <dbReference type="Pfam" id="PF05193"/>
    </source>
</evidence>
<dbReference type="OrthoDB" id="9811314at2"/>
<accession>A0A4R9FSN0</accession>
<dbReference type="InterPro" id="IPR050361">
    <property type="entry name" value="MPP/UQCRC_Complex"/>
</dbReference>
<dbReference type="GO" id="GO:0046872">
    <property type="term" value="F:metal ion binding"/>
    <property type="evidence" value="ECO:0007669"/>
    <property type="project" value="InterPro"/>
</dbReference>
<keyword evidence="5" id="KW-1185">Reference proteome</keyword>
<dbReference type="EMBL" id="RQEP01000018">
    <property type="protein sequence ID" value="TGK00917.1"/>
    <property type="molecule type" value="Genomic_DNA"/>
</dbReference>
<dbReference type="InterPro" id="IPR011765">
    <property type="entry name" value="Pept_M16_N"/>
</dbReference>
<feature type="domain" description="Peptidase M16 C-terminal" evidence="3">
    <location>
        <begin position="172"/>
        <end position="344"/>
    </location>
</feature>
<dbReference type="PANTHER" id="PTHR11851:SF49">
    <property type="entry name" value="MITOCHONDRIAL-PROCESSING PEPTIDASE SUBUNIT ALPHA"/>
    <property type="match status" value="1"/>
</dbReference>
<dbReference type="InterPro" id="IPR011249">
    <property type="entry name" value="Metalloenz_LuxS/M16"/>
</dbReference>
<feature type="domain" description="Peptidase M16 N-terminal" evidence="2">
    <location>
        <begin position="19"/>
        <end position="165"/>
    </location>
</feature>
<dbReference type="AlphaFoldDB" id="A0A4R9FSN0"/>
<reference evidence="4" key="1">
    <citation type="journal article" date="2019" name="PLoS Negl. Trop. Dis.">
        <title>Revisiting the worldwide diversity of Leptospira species in the environment.</title>
        <authorList>
            <person name="Vincent A.T."/>
            <person name="Schiettekatte O."/>
            <person name="Bourhy P."/>
            <person name="Veyrier F.J."/>
            <person name="Picardeau M."/>
        </authorList>
    </citation>
    <scope>NUCLEOTIDE SEQUENCE [LARGE SCALE GENOMIC DNA]</scope>
    <source>
        <strain evidence="4">SSS9</strain>
    </source>
</reference>
<evidence type="ECO:0000256" key="1">
    <source>
        <dbReference type="ARBA" id="ARBA00007261"/>
    </source>
</evidence>
<evidence type="ECO:0000313" key="4">
    <source>
        <dbReference type="EMBL" id="TGK00917.1"/>
    </source>
</evidence>
<dbReference type="InterPro" id="IPR007863">
    <property type="entry name" value="Peptidase_M16_C"/>
</dbReference>
<proteinExistence type="inferred from homology"/>
<dbReference type="Gene3D" id="3.30.830.10">
    <property type="entry name" value="Metalloenzyme, LuxS/M16 peptidase-like"/>
    <property type="match status" value="2"/>
</dbReference>
<protein>
    <submittedName>
        <fullName evidence="4">Insulinase family protein</fullName>
    </submittedName>
</protein>
<evidence type="ECO:0000313" key="5">
    <source>
        <dbReference type="Proteomes" id="UP000297453"/>
    </source>
</evidence>
<comment type="similarity">
    <text evidence="1">Belongs to the peptidase M16 family.</text>
</comment>
<gene>
    <name evidence="4" type="ORF">EHO59_13430</name>
</gene>
<dbReference type="Pfam" id="PF00675">
    <property type="entry name" value="Peptidase_M16"/>
    <property type="match status" value="1"/>
</dbReference>
<comment type="caution">
    <text evidence="4">The sequence shown here is derived from an EMBL/GenBank/DDBJ whole genome shotgun (WGS) entry which is preliminary data.</text>
</comment>
<sequence length="431" mass="49336">MIFQEEKNHKKTLSNGITVLFQRAPYTVSASLGVYVKVGSRSESLETAGYCHFLEHMLFKDTEKRTAKKQAEDWERVGAYSNAATSREYTYFHATLASRDLELGLELLSEMMFSPLLREQDIRTEAEVVLEEMKGYEDSPEDGVHDFYYNNLFPGNSLGRDIIGTETSIRGVTSSSLRKFYESYYHPKNMILSLSGDYEPEYVFDTVSKYFSHSTGSGLEGNFETPKKDFGYFRKGNKETEQAYFILGGEGFARSFHDATRLSLLTHVLGGGMSSRLFQKVREEKGLCYHITSYPSSYRDIGVTSVVCSTSKERFAESLELILKELQVFVDKGISAQELRDAQTNHEGSLSIGYEHTESRMNNIAFQELYYGKYHTLAERIKEIHSVTEEEINRTIRKIFALPELHLSVLAKLKPKEEQKIKSIFESYSYK</sequence>
<evidence type="ECO:0000259" key="2">
    <source>
        <dbReference type="Pfam" id="PF00675"/>
    </source>
</evidence>
<organism evidence="4 5">
    <name type="scientific">Leptospira semungkisensis</name>
    <dbReference type="NCBI Taxonomy" id="2484985"/>
    <lineage>
        <taxon>Bacteria</taxon>
        <taxon>Pseudomonadati</taxon>
        <taxon>Spirochaetota</taxon>
        <taxon>Spirochaetia</taxon>
        <taxon>Leptospirales</taxon>
        <taxon>Leptospiraceae</taxon>
        <taxon>Leptospira</taxon>
    </lineage>
</organism>
<name>A0A4R9FSN0_9LEPT</name>
<dbReference type="Pfam" id="PF05193">
    <property type="entry name" value="Peptidase_M16_C"/>
    <property type="match status" value="1"/>
</dbReference>
<dbReference type="Proteomes" id="UP000297453">
    <property type="component" value="Unassembled WGS sequence"/>
</dbReference>
<dbReference type="RefSeq" id="WP_135588888.1">
    <property type="nucleotide sequence ID" value="NZ_RQEP01000018.1"/>
</dbReference>
<dbReference type="PANTHER" id="PTHR11851">
    <property type="entry name" value="METALLOPROTEASE"/>
    <property type="match status" value="1"/>
</dbReference>